<gene>
    <name evidence="2" type="ORF">GL4_1896</name>
</gene>
<protein>
    <submittedName>
        <fullName evidence="2">Uncharacterized protein</fullName>
    </submittedName>
</protein>
<evidence type="ECO:0000256" key="1">
    <source>
        <dbReference type="SAM" id="MobiDB-lite"/>
    </source>
</evidence>
<dbReference type="AlphaFoldDB" id="A0A0A8K313"/>
<sequence length="103" mass="11310">MLNFEPPLPGFTTWAAEGHGFGFADATVSERVRGRVKRTVIVAVLGRGAAADVLDLIERKGAVAHLSYWIEPVDGFGQMQRTDPTPEQRDEKPNPQPNPEAKQ</sequence>
<dbReference type="InterPro" id="IPR021634">
    <property type="entry name" value="DUF3240"/>
</dbReference>
<dbReference type="Gene3D" id="3.30.70.120">
    <property type="match status" value="1"/>
</dbReference>
<evidence type="ECO:0000313" key="2">
    <source>
        <dbReference type="EMBL" id="BAQ17348.1"/>
    </source>
</evidence>
<dbReference type="Proteomes" id="UP000031643">
    <property type="component" value="Chromosome"/>
</dbReference>
<keyword evidence="3" id="KW-1185">Reference proteome</keyword>
<dbReference type="RefSeq" id="WP_045366845.1">
    <property type="nucleotide sequence ID" value="NZ_AP014648.1"/>
</dbReference>
<dbReference type="HOGENOM" id="CLU_2355905_0_0_5"/>
<feature type="compositionally biased region" description="Pro residues" evidence="1">
    <location>
        <begin position="94"/>
        <end position="103"/>
    </location>
</feature>
<accession>A0A0A8K313</accession>
<organism evidence="2 3">
    <name type="scientific">Methyloceanibacter caenitepidi</name>
    <dbReference type="NCBI Taxonomy" id="1384459"/>
    <lineage>
        <taxon>Bacteria</taxon>
        <taxon>Pseudomonadati</taxon>
        <taxon>Pseudomonadota</taxon>
        <taxon>Alphaproteobacteria</taxon>
        <taxon>Hyphomicrobiales</taxon>
        <taxon>Hyphomicrobiaceae</taxon>
        <taxon>Methyloceanibacter</taxon>
    </lineage>
</organism>
<dbReference type="STRING" id="1384459.GL4_1896"/>
<feature type="compositionally biased region" description="Basic and acidic residues" evidence="1">
    <location>
        <begin position="84"/>
        <end position="93"/>
    </location>
</feature>
<reference evidence="2 3" key="1">
    <citation type="submission" date="2014-09" db="EMBL/GenBank/DDBJ databases">
        <title>Genome sequencing of Methyloceanibacter caenitepidi Gela4.</title>
        <authorList>
            <person name="Takeuchi M."/>
            <person name="Susumu S."/>
            <person name="Kamagata Y."/>
            <person name="Oshima K."/>
            <person name="Hattori M."/>
            <person name="Iwasaki W."/>
        </authorList>
    </citation>
    <scope>NUCLEOTIDE SEQUENCE [LARGE SCALE GENOMIC DNA]</scope>
    <source>
        <strain evidence="2 3">Gela4</strain>
    </source>
</reference>
<dbReference type="Pfam" id="PF11582">
    <property type="entry name" value="DUF3240"/>
    <property type="match status" value="1"/>
</dbReference>
<dbReference type="InterPro" id="IPR015867">
    <property type="entry name" value="N-reg_PII/ATP_PRibTrfase_C"/>
</dbReference>
<dbReference type="KEGG" id="mcg:GL4_1896"/>
<proteinExistence type="predicted"/>
<dbReference type="EMBL" id="AP014648">
    <property type="protein sequence ID" value="BAQ17348.1"/>
    <property type="molecule type" value="Genomic_DNA"/>
</dbReference>
<feature type="region of interest" description="Disordered" evidence="1">
    <location>
        <begin position="75"/>
        <end position="103"/>
    </location>
</feature>
<name>A0A0A8K313_9HYPH</name>
<evidence type="ECO:0000313" key="3">
    <source>
        <dbReference type="Proteomes" id="UP000031643"/>
    </source>
</evidence>